<accession>A0A2S4UM53</accession>
<feature type="signal peptide" evidence="2">
    <location>
        <begin position="1"/>
        <end position="32"/>
    </location>
</feature>
<dbReference type="VEuPathDB" id="FungiDB:PSHT_06390"/>
<protein>
    <submittedName>
        <fullName evidence="3">Uncharacterized protein</fullName>
    </submittedName>
</protein>
<keyword evidence="2" id="KW-0732">Signal</keyword>
<feature type="compositionally biased region" description="Polar residues" evidence="1">
    <location>
        <begin position="263"/>
        <end position="279"/>
    </location>
</feature>
<name>A0A2S4UM53_9BASI</name>
<evidence type="ECO:0000313" key="3">
    <source>
        <dbReference type="EMBL" id="POV98388.1"/>
    </source>
</evidence>
<comment type="caution">
    <text evidence="3">The sequence shown here is derived from an EMBL/GenBank/DDBJ whole genome shotgun (WGS) entry which is preliminary data.</text>
</comment>
<gene>
    <name evidence="3" type="ORF">PSTT_14495</name>
</gene>
<sequence length="326" mass="36091">MLIHPPIQVAATAMFRVPIVLLSCFAVRDASTAPTHLTTLHLPPDVSIGEARLSHEPVQFTLSRNGQVQLRHRKLFEPNPVMTEPPAIPNKMDHYGNKLRKPSPNETMLIEDFLQKNFVGRAYWMDGDAQTRIHLRYYCGKFEVYDTEDYLIYSTPFWSNHDQNLSGICCACDTCTEFWTTIAGCAACPCGYCACAIMYYAAPQVYEATCDALTRMQGAGSSAIKSIQTAGSNALQSTKEATLKTAGVIKETSSRAAEKIKATKSSATEWMQKATSSHSEGPMNYIELSKSDTPSVAVQEHPTKPDQQIVEMPEDDLQFQSSTRSS</sequence>
<feature type="chain" id="PRO_5015614984" evidence="2">
    <location>
        <begin position="33"/>
        <end position="326"/>
    </location>
</feature>
<feature type="region of interest" description="Disordered" evidence="1">
    <location>
        <begin position="258"/>
        <end position="326"/>
    </location>
</feature>
<keyword evidence="4" id="KW-1185">Reference proteome</keyword>
<organism evidence="3 4">
    <name type="scientific">Puccinia striiformis</name>
    <dbReference type="NCBI Taxonomy" id="27350"/>
    <lineage>
        <taxon>Eukaryota</taxon>
        <taxon>Fungi</taxon>
        <taxon>Dikarya</taxon>
        <taxon>Basidiomycota</taxon>
        <taxon>Pucciniomycotina</taxon>
        <taxon>Pucciniomycetes</taxon>
        <taxon>Pucciniales</taxon>
        <taxon>Pucciniaceae</taxon>
        <taxon>Puccinia</taxon>
    </lineage>
</organism>
<dbReference type="VEuPathDB" id="FungiDB:PSTT_14495"/>
<evidence type="ECO:0000256" key="2">
    <source>
        <dbReference type="SAM" id="SignalP"/>
    </source>
</evidence>
<evidence type="ECO:0000313" key="4">
    <source>
        <dbReference type="Proteomes" id="UP000239156"/>
    </source>
</evidence>
<evidence type="ECO:0000256" key="1">
    <source>
        <dbReference type="SAM" id="MobiDB-lite"/>
    </source>
</evidence>
<dbReference type="AlphaFoldDB" id="A0A2S4UM53"/>
<dbReference type="EMBL" id="PKSL01000228">
    <property type="protein sequence ID" value="POV98388.1"/>
    <property type="molecule type" value="Genomic_DNA"/>
</dbReference>
<dbReference type="Proteomes" id="UP000239156">
    <property type="component" value="Unassembled WGS sequence"/>
</dbReference>
<proteinExistence type="predicted"/>
<reference evidence="3" key="1">
    <citation type="submission" date="2017-12" db="EMBL/GenBank/DDBJ databases">
        <title>Gene loss provides genomic basis for host adaptation in cereal stripe rust fungi.</title>
        <authorList>
            <person name="Xia C."/>
        </authorList>
    </citation>
    <scope>NUCLEOTIDE SEQUENCE [LARGE SCALE GENOMIC DNA]</scope>
    <source>
        <strain evidence="3">93-210</strain>
    </source>
</reference>